<feature type="region of interest" description="Disordered" evidence="1">
    <location>
        <begin position="1"/>
        <end position="28"/>
    </location>
</feature>
<protein>
    <submittedName>
        <fullName evidence="2">Uncharacterized protein</fullName>
    </submittedName>
</protein>
<dbReference type="AlphaFoldDB" id="A0A6M3INX9"/>
<evidence type="ECO:0000313" key="2">
    <source>
        <dbReference type="EMBL" id="QJA58767.1"/>
    </source>
</evidence>
<feature type="compositionally biased region" description="Acidic residues" evidence="1">
    <location>
        <begin position="268"/>
        <end position="281"/>
    </location>
</feature>
<sequence length="348" mass="39772">MVKRRASRGDDASDALANRAKKSAMNRDKTGLGSGKILDILDTSEYPDLVQYKPTAGKTKKNKLDFLPFVITQDWYPTLKEKSGATVGLKPGQQDYKLEIPIHQRIGPANKVFICLRLAFGKKCPICDDLFVEYAKAKEDRDEKVIKALRYSWRVFYNVLDHNGEDEEIKIMEISYAMFEDMLLEAIAEDEDSVSTFTHLKKGQTVVWKGKEKSLGDNTFVECVDIDFEEREPFNSAILEDVYPLDKMLIIAEYDEIYEAHRFGEGASNEENDDDDDDEGEENGKEEGKIRCPEGYDFGGDCNEYDECKECDEDLFFKCANKQEQDEKGNKKSNKKSNKKGKGKGKWR</sequence>
<organism evidence="2">
    <name type="scientific">viral metagenome</name>
    <dbReference type="NCBI Taxonomy" id="1070528"/>
    <lineage>
        <taxon>unclassified sequences</taxon>
        <taxon>metagenomes</taxon>
        <taxon>organismal metagenomes</taxon>
    </lineage>
</organism>
<reference evidence="2" key="1">
    <citation type="submission" date="2020-03" db="EMBL/GenBank/DDBJ databases">
        <title>The deep terrestrial virosphere.</title>
        <authorList>
            <person name="Holmfeldt K."/>
            <person name="Nilsson E."/>
            <person name="Simone D."/>
            <person name="Lopez-Fernandez M."/>
            <person name="Wu X."/>
            <person name="de Brujin I."/>
            <person name="Lundin D."/>
            <person name="Andersson A."/>
            <person name="Bertilsson S."/>
            <person name="Dopson M."/>
        </authorList>
    </citation>
    <scope>NUCLEOTIDE SEQUENCE</scope>
    <source>
        <strain evidence="2">MM415B01408</strain>
    </source>
</reference>
<evidence type="ECO:0000256" key="1">
    <source>
        <dbReference type="SAM" id="MobiDB-lite"/>
    </source>
</evidence>
<accession>A0A6M3INX9</accession>
<dbReference type="EMBL" id="MT141338">
    <property type="protein sequence ID" value="QJA58767.1"/>
    <property type="molecule type" value="Genomic_DNA"/>
</dbReference>
<feature type="compositionally biased region" description="Basic and acidic residues" evidence="1">
    <location>
        <begin position="282"/>
        <end position="294"/>
    </location>
</feature>
<name>A0A6M3INX9_9ZZZZ</name>
<feature type="region of interest" description="Disordered" evidence="1">
    <location>
        <begin position="324"/>
        <end position="348"/>
    </location>
</feature>
<gene>
    <name evidence="2" type="ORF">MM415B01408_0021</name>
</gene>
<proteinExistence type="predicted"/>
<dbReference type="GO" id="GO:0003697">
    <property type="term" value="F:single-stranded DNA binding"/>
    <property type="evidence" value="ECO:0007669"/>
    <property type="project" value="InterPro"/>
</dbReference>
<feature type="compositionally biased region" description="Basic residues" evidence="1">
    <location>
        <begin position="331"/>
        <end position="348"/>
    </location>
</feature>
<feature type="region of interest" description="Disordered" evidence="1">
    <location>
        <begin position="264"/>
        <end position="297"/>
    </location>
</feature>